<organism evidence="1 2">
    <name type="scientific">Hymenobacter ginsengisoli</name>
    <dbReference type="NCBI Taxonomy" id="1051626"/>
    <lineage>
        <taxon>Bacteria</taxon>
        <taxon>Pseudomonadati</taxon>
        <taxon>Bacteroidota</taxon>
        <taxon>Cytophagia</taxon>
        <taxon>Cytophagales</taxon>
        <taxon>Hymenobacteraceae</taxon>
        <taxon>Hymenobacter</taxon>
    </lineage>
</organism>
<protein>
    <recommendedName>
        <fullName evidence="3">SIR2-like domain-containing protein</fullName>
    </recommendedName>
</protein>
<dbReference type="Proteomes" id="UP001501243">
    <property type="component" value="Unassembled WGS sequence"/>
</dbReference>
<sequence>MSIAFIVGNGFNYLVEDIIRKIPTRDLTAKQILTKRETADSIRAITALWKKFDDAFKAFHEHFAEKGIKISDEDLIRLIYTVINLFSSMDGFEKILPKEDIAKLNTVFSGFLLNKIREIAKEFQEHENSAAYGRVRTYFPNLTTELEQMIRDKNLSKVSIFTTNYDGILDTLTTWPRGGFMFSDGFAKSGPLSTLEMVPEYTHGNKLILAHLHGSYKFSKIYGRTYKKRDGFDNEEPVMVFNNPKMKEEIVRNDNVLSEYFDLLGTCLSKYDNLVILGNSMEAEPHIKKLIARNFNRNGTSLTVCSRSPDAIAAEVKPFYSRKIHEETTRGVETEGDLINLFDRLTTI</sequence>
<dbReference type="RefSeq" id="WP_208133725.1">
    <property type="nucleotide sequence ID" value="NZ_BAABGQ010000003.1"/>
</dbReference>
<name>A0ABP8PYP8_9BACT</name>
<proteinExistence type="predicted"/>
<comment type="caution">
    <text evidence="1">The sequence shown here is derived from an EMBL/GenBank/DDBJ whole genome shotgun (WGS) entry which is preliminary data.</text>
</comment>
<accession>A0ABP8PYP8</accession>
<keyword evidence="2" id="KW-1185">Reference proteome</keyword>
<evidence type="ECO:0008006" key="3">
    <source>
        <dbReference type="Google" id="ProtNLM"/>
    </source>
</evidence>
<dbReference type="EMBL" id="BAABGQ010000003">
    <property type="protein sequence ID" value="GAA4494887.1"/>
    <property type="molecule type" value="Genomic_DNA"/>
</dbReference>
<reference evidence="2" key="1">
    <citation type="journal article" date="2019" name="Int. J. Syst. Evol. Microbiol.">
        <title>The Global Catalogue of Microorganisms (GCM) 10K type strain sequencing project: providing services to taxonomists for standard genome sequencing and annotation.</title>
        <authorList>
            <consortium name="The Broad Institute Genomics Platform"/>
            <consortium name="The Broad Institute Genome Sequencing Center for Infectious Disease"/>
            <person name="Wu L."/>
            <person name="Ma J."/>
        </authorList>
    </citation>
    <scope>NUCLEOTIDE SEQUENCE [LARGE SCALE GENOMIC DNA]</scope>
    <source>
        <strain evidence="2">JCM 17841</strain>
    </source>
</reference>
<gene>
    <name evidence="1" type="ORF">GCM10023172_05760</name>
</gene>
<evidence type="ECO:0000313" key="1">
    <source>
        <dbReference type="EMBL" id="GAA4494887.1"/>
    </source>
</evidence>
<evidence type="ECO:0000313" key="2">
    <source>
        <dbReference type="Proteomes" id="UP001501243"/>
    </source>
</evidence>